<protein>
    <submittedName>
        <fullName evidence="1">Uncharacterized protein</fullName>
    </submittedName>
</protein>
<gene>
    <name evidence="1" type="ORF">AVEN_264014_1</name>
</gene>
<sequence>MAKQIILNEYAAWAYPLSARKSRLLNSIQRKFLLNITGKYSTTPTVALQVIEGIISLHIKAQQKAAYVKQPDYAKHLITITSTTTPITMRTAQHPPNFTQKFFNYKTESL</sequence>
<evidence type="ECO:0000313" key="1">
    <source>
        <dbReference type="EMBL" id="GBM96473.1"/>
    </source>
</evidence>
<name>A0A4Y2K1C1_ARAVE</name>
<reference evidence="1 2" key="1">
    <citation type="journal article" date="2019" name="Sci. Rep.">
        <title>Orb-weaving spider Araneus ventricosus genome elucidates the spidroin gene catalogue.</title>
        <authorList>
            <person name="Kono N."/>
            <person name="Nakamura H."/>
            <person name="Ohtoshi R."/>
            <person name="Moran D.A.P."/>
            <person name="Shinohara A."/>
            <person name="Yoshida Y."/>
            <person name="Fujiwara M."/>
            <person name="Mori M."/>
            <person name="Tomita M."/>
            <person name="Arakawa K."/>
        </authorList>
    </citation>
    <scope>NUCLEOTIDE SEQUENCE [LARGE SCALE GENOMIC DNA]</scope>
</reference>
<evidence type="ECO:0000313" key="2">
    <source>
        <dbReference type="Proteomes" id="UP000499080"/>
    </source>
</evidence>
<dbReference type="Proteomes" id="UP000499080">
    <property type="component" value="Unassembled WGS sequence"/>
</dbReference>
<dbReference type="EMBL" id="BGPR01004146">
    <property type="protein sequence ID" value="GBM96473.1"/>
    <property type="molecule type" value="Genomic_DNA"/>
</dbReference>
<dbReference type="OrthoDB" id="6515318at2759"/>
<comment type="caution">
    <text evidence="1">The sequence shown here is derived from an EMBL/GenBank/DDBJ whole genome shotgun (WGS) entry which is preliminary data.</text>
</comment>
<accession>A0A4Y2K1C1</accession>
<organism evidence="1 2">
    <name type="scientific">Araneus ventricosus</name>
    <name type="common">Orbweaver spider</name>
    <name type="synonym">Epeira ventricosa</name>
    <dbReference type="NCBI Taxonomy" id="182803"/>
    <lineage>
        <taxon>Eukaryota</taxon>
        <taxon>Metazoa</taxon>
        <taxon>Ecdysozoa</taxon>
        <taxon>Arthropoda</taxon>
        <taxon>Chelicerata</taxon>
        <taxon>Arachnida</taxon>
        <taxon>Araneae</taxon>
        <taxon>Araneomorphae</taxon>
        <taxon>Entelegynae</taxon>
        <taxon>Araneoidea</taxon>
        <taxon>Araneidae</taxon>
        <taxon>Araneus</taxon>
    </lineage>
</organism>
<proteinExistence type="predicted"/>
<keyword evidence="2" id="KW-1185">Reference proteome</keyword>
<dbReference type="AlphaFoldDB" id="A0A4Y2K1C1"/>